<proteinExistence type="inferred from homology"/>
<dbReference type="InterPro" id="IPR052337">
    <property type="entry name" value="SAT4-like"/>
</dbReference>
<comment type="subcellular location">
    <subcellularLocation>
        <location evidence="1">Membrane</location>
        <topology evidence="1">Multi-pass membrane protein</topology>
    </subcellularLocation>
</comment>
<evidence type="ECO:0000256" key="7">
    <source>
        <dbReference type="SAM" id="Phobius"/>
    </source>
</evidence>
<sequence length="270" mass="30033">MSMEIEGSGPVPILIVGWVLIAIATGVIIARLYLRIKIQRRRVIVSDVIMVAAWLVACAYTTTTIFLAKFVATFVVTYRVCYPVERLWSMDHNKACPGSRGKVIFIVNWSLNLAADFLAFLLPWLIVPGLNVPKMLKVGLYITFLLGLINICSSILRYVYTTKSQVGDAVPLSTVVLWATIESNLGLIISCLPSLRPYFSSSEKTAKHYHLPSRSSQSSKRRESGILSSRARPLSTDDDLWDNQQVNGSEVEVVMEKSESDEFESALEAV</sequence>
<feature type="transmembrane region" description="Helical" evidence="7">
    <location>
        <begin position="172"/>
        <end position="195"/>
    </location>
</feature>
<comment type="caution">
    <text evidence="9">The sequence shown here is derived from an EMBL/GenBank/DDBJ whole genome shotgun (WGS) entry which is preliminary data.</text>
</comment>
<protein>
    <recommendedName>
        <fullName evidence="8">Rhodopsin domain-containing protein</fullName>
    </recommendedName>
</protein>
<keyword evidence="4 7" id="KW-0472">Membrane</keyword>
<evidence type="ECO:0000256" key="5">
    <source>
        <dbReference type="ARBA" id="ARBA00038359"/>
    </source>
</evidence>
<dbReference type="EMBL" id="JAANBB010000450">
    <property type="protein sequence ID" value="KAF7542396.1"/>
    <property type="molecule type" value="Genomic_DNA"/>
</dbReference>
<feature type="transmembrane region" description="Helical" evidence="7">
    <location>
        <begin position="138"/>
        <end position="160"/>
    </location>
</feature>
<feature type="domain" description="Rhodopsin" evidence="8">
    <location>
        <begin position="51"/>
        <end position="200"/>
    </location>
</feature>
<dbReference type="AlphaFoldDB" id="A0A9P5GX58"/>
<accession>A0A9P5GX58</accession>
<evidence type="ECO:0000256" key="4">
    <source>
        <dbReference type="ARBA" id="ARBA00023136"/>
    </source>
</evidence>
<feature type="transmembrane region" description="Helical" evidence="7">
    <location>
        <begin position="12"/>
        <end position="34"/>
    </location>
</feature>
<evidence type="ECO:0000256" key="1">
    <source>
        <dbReference type="ARBA" id="ARBA00004141"/>
    </source>
</evidence>
<evidence type="ECO:0000256" key="6">
    <source>
        <dbReference type="SAM" id="MobiDB-lite"/>
    </source>
</evidence>
<evidence type="ECO:0000256" key="3">
    <source>
        <dbReference type="ARBA" id="ARBA00022989"/>
    </source>
</evidence>
<dbReference type="Pfam" id="PF20684">
    <property type="entry name" value="Fung_rhodopsin"/>
    <property type="match status" value="1"/>
</dbReference>
<evidence type="ECO:0000313" key="10">
    <source>
        <dbReference type="Proteomes" id="UP000722485"/>
    </source>
</evidence>
<evidence type="ECO:0000256" key="2">
    <source>
        <dbReference type="ARBA" id="ARBA00022692"/>
    </source>
</evidence>
<organism evidence="9 10">
    <name type="scientific">Cylindrodendrum hubeiense</name>
    <dbReference type="NCBI Taxonomy" id="595255"/>
    <lineage>
        <taxon>Eukaryota</taxon>
        <taxon>Fungi</taxon>
        <taxon>Dikarya</taxon>
        <taxon>Ascomycota</taxon>
        <taxon>Pezizomycotina</taxon>
        <taxon>Sordariomycetes</taxon>
        <taxon>Hypocreomycetidae</taxon>
        <taxon>Hypocreales</taxon>
        <taxon>Nectriaceae</taxon>
        <taxon>Cylindrodendrum</taxon>
    </lineage>
</organism>
<dbReference type="PANTHER" id="PTHR33048">
    <property type="entry name" value="PTH11-LIKE INTEGRAL MEMBRANE PROTEIN (AFU_ORTHOLOGUE AFUA_5G11245)"/>
    <property type="match status" value="1"/>
</dbReference>
<gene>
    <name evidence="9" type="ORF">G7Z17_g11608</name>
</gene>
<comment type="similarity">
    <text evidence="5">Belongs to the SAT4 family.</text>
</comment>
<dbReference type="GO" id="GO:0016020">
    <property type="term" value="C:membrane"/>
    <property type="evidence" value="ECO:0007669"/>
    <property type="project" value="UniProtKB-SubCell"/>
</dbReference>
<dbReference type="PANTHER" id="PTHR33048:SF92">
    <property type="entry name" value="INTEGRAL MEMBRANE PROTEIN"/>
    <property type="match status" value="1"/>
</dbReference>
<feature type="transmembrane region" description="Helical" evidence="7">
    <location>
        <begin position="103"/>
        <end position="126"/>
    </location>
</feature>
<name>A0A9P5GX58_9HYPO</name>
<dbReference type="Proteomes" id="UP000722485">
    <property type="component" value="Unassembled WGS sequence"/>
</dbReference>
<keyword evidence="2 7" id="KW-0812">Transmembrane</keyword>
<dbReference type="OrthoDB" id="5273647at2759"/>
<reference evidence="9" key="1">
    <citation type="submission" date="2020-03" db="EMBL/GenBank/DDBJ databases">
        <title>Draft Genome Sequence of Cylindrodendrum hubeiense.</title>
        <authorList>
            <person name="Buettner E."/>
            <person name="Kellner H."/>
        </authorList>
    </citation>
    <scope>NUCLEOTIDE SEQUENCE</scope>
    <source>
        <strain evidence="9">IHI 201604</strain>
    </source>
</reference>
<evidence type="ECO:0000313" key="9">
    <source>
        <dbReference type="EMBL" id="KAF7542396.1"/>
    </source>
</evidence>
<feature type="region of interest" description="Disordered" evidence="6">
    <location>
        <begin position="209"/>
        <end position="246"/>
    </location>
</feature>
<keyword evidence="10" id="KW-1185">Reference proteome</keyword>
<keyword evidence="3 7" id="KW-1133">Transmembrane helix</keyword>
<dbReference type="InterPro" id="IPR049326">
    <property type="entry name" value="Rhodopsin_dom_fungi"/>
</dbReference>
<evidence type="ECO:0000259" key="8">
    <source>
        <dbReference type="Pfam" id="PF20684"/>
    </source>
</evidence>